<dbReference type="KEGG" id="whj:H9Q79_09965"/>
<dbReference type="InterPro" id="IPR016787">
    <property type="entry name" value="UCP021328"/>
</dbReference>
<organism evidence="2 3">
    <name type="scientific">Wansuia hejianensis</name>
    <dbReference type="NCBI Taxonomy" id="2763667"/>
    <lineage>
        <taxon>Bacteria</taxon>
        <taxon>Bacillati</taxon>
        <taxon>Bacillota</taxon>
        <taxon>Clostridia</taxon>
        <taxon>Lachnospirales</taxon>
        <taxon>Lachnospiraceae</taxon>
        <taxon>Wansuia</taxon>
    </lineage>
</organism>
<reference evidence="2 3" key="1">
    <citation type="submission" date="2020-08" db="EMBL/GenBank/DDBJ databases">
        <authorList>
            <person name="Liu C."/>
            <person name="Sun Q."/>
        </authorList>
    </citation>
    <scope>NUCLEOTIDE SEQUENCE [LARGE SCALE GENOMIC DNA]</scope>
    <source>
        <strain evidence="2 3">NSJ-29</strain>
    </source>
</reference>
<dbReference type="PIRSF" id="PIRSF021328">
    <property type="entry name" value="UCP021328"/>
    <property type="match status" value="1"/>
</dbReference>
<name>A0A7G9G8Z5_9FIRM</name>
<evidence type="ECO:0000313" key="2">
    <source>
        <dbReference type="EMBL" id="QNM07277.1"/>
    </source>
</evidence>
<dbReference type="AlphaFoldDB" id="A0A7G9G8Z5"/>
<feature type="region of interest" description="Disordered" evidence="1">
    <location>
        <begin position="77"/>
        <end position="138"/>
    </location>
</feature>
<feature type="compositionally biased region" description="Basic residues" evidence="1">
    <location>
        <begin position="124"/>
        <end position="138"/>
    </location>
</feature>
<proteinExistence type="predicted"/>
<keyword evidence="3" id="KW-1185">Reference proteome</keyword>
<evidence type="ECO:0000256" key="1">
    <source>
        <dbReference type="SAM" id="MobiDB-lite"/>
    </source>
</evidence>
<dbReference type="Proteomes" id="UP000515860">
    <property type="component" value="Chromosome"/>
</dbReference>
<protein>
    <submittedName>
        <fullName evidence="2">YjdF family protein</fullName>
    </submittedName>
</protein>
<dbReference type="RefSeq" id="WP_118647582.1">
    <property type="nucleotide sequence ID" value="NZ_CP060635.1"/>
</dbReference>
<gene>
    <name evidence="2" type="ORF">H9Q79_09965</name>
</gene>
<sequence length="138" mass="16355">MDRISVAVKVFFEEPFWIGVVERTSEEGLRVCKVTFGAEPKDCQVAEFFLEHYYRLRFSPAVEAVVRVERLNPKRMQREAHRQVQEAGIGTKSQQALKLQHERLKTERKASGRERQEADQLRKFMLKQQKKKEKHRGR</sequence>
<evidence type="ECO:0000313" key="3">
    <source>
        <dbReference type="Proteomes" id="UP000515860"/>
    </source>
</evidence>
<dbReference type="EMBL" id="CP060635">
    <property type="protein sequence ID" value="QNM07277.1"/>
    <property type="molecule type" value="Genomic_DNA"/>
</dbReference>
<accession>A0A7G9G8Z5</accession>
<dbReference type="Pfam" id="PF11208">
    <property type="entry name" value="DUF2992"/>
    <property type="match status" value="1"/>
</dbReference>
<feature type="compositionally biased region" description="Basic and acidic residues" evidence="1">
    <location>
        <begin position="99"/>
        <end position="122"/>
    </location>
</feature>